<feature type="compositionally biased region" description="Basic and acidic residues" evidence="2">
    <location>
        <begin position="507"/>
        <end position="534"/>
    </location>
</feature>
<accession>A0AA39R8G1</accession>
<dbReference type="Gene3D" id="1.10.10.440">
    <property type="entry name" value="FF domain"/>
    <property type="match status" value="1"/>
</dbReference>
<dbReference type="Proteomes" id="UP001166286">
    <property type="component" value="Unassembled WGS sequence"/>
</dbReference>
<evidence type="ECO:0000256" key="1">
    <source>
        <dbReference type="ARBA" id="ARBA00022737"/>
    </source>
</evidence>
<dbReference type="GO" id="GO:0070063">
    <property type="term" value="F:RNA polymerase binding"/>
    <property type="evidence" value="ECO:0007669"/>
    <property type="project" value="InterPro"/>
</dbReference>
<feature type="domain" description="WW" evidence="3">
    <location>
        <begin position="13"/>
        <end position="46"/>
    </location>
</feature>
<gene>
    <name evidence="4" type="ORF">JMJ35_002622</name>
</gene>
<feature type="region of interest" description="Disordered" evidence="2">
    <location>
        <begin position="174"/>
        <end position="259"/>
    </location>
</feature>
<dbReference type="Gene3D" id="2.20.70.10">
    <property type="match status" value="2"/>
</dbReference>
<feature type="compositionally biased region" description="Basic residues" evidence="2">
    <location>
        <begin position="113"/>
        <end position="123"/>
    </location>
</feature>
<evidence type="ECO:0000256" key="2">
    <source>
        <dbReference type="SAM" id="MobiDB-lite"/>
    </source>
</evidence>
<comment type="caution">
    <text evidence="4">The sequence shown here is derived from an EMBL/GenBank/DDBJ whole genome shotgun (WGS) entry which is preliminary data.</text>
</comment>
<feature type="compositionally biased region" description="Acidic residues" evidence="2">
    <location>
        <begin position="226"/>
        <end position="243"/>
    </location>
</feature>
<dbReference type="InterPro" id="IPR001202">
    <property type="entry name" value="WW_dom"/>
</dbReference>
<dbReference type="InterPro" id="IPR045148">
    <property type="entry name" value="TCRG1-like"/>
</dbReference>
<evidence type="ECO:0000313" key="5">
    <source>
        <dbReference type="Proteomes" id="UP001166286"/>
    </source>
</evidence>
<dbReference type="GO" id="GO:0005634">
    <property type="term" value="C:nucleus"/>
    <property type="evidence" value="ECO:0007669"/>
    <property type="project" value="TreeGrafter"/>
</dbReference>
<feature type="compositionally biased region" description="Polar residues" evidence="2">
    <location>
        <begin position="63"/>
        <end position="81"/>
    </location>
</feature>
<dbReference type="SUPFAM" id="SSF51045">
    <property type="entry name" value="WW domain"/>
    <property type="match status" value="1"/>
</dbReference>
<dbReference type="InterPro" id="IPR002713">
    <property type="entry name" value="FF_domain"/>
</dbReference>
<feature type="region of interest" description="Disordered" evidence="2">
    <location>
        <begin position="507"/>
        <end position="552"/>
    </location>
</feature>
<feature type="region of interest" description="Disordered" evidence="2">
    <location>
        <begin position="56"/>
        <end position="123"/>
    </location>
</feature>
<name>A0AA39R8G1_9LECA</name>
<dbReference type="EMBL" id="JAFEKC020000004">
    <property type="protein sequence ID" value="KAK0515243.1"/>
    <property type="molecule type" value="Genomic_DNA"/>
</dbReference>
<keyword evidence="1" id="KW-0677">Repeat</keyword>
<evidence type="ECO:0000313" key="4">
    <source>
        <dbReference type="EMBL" id="KAK0515243.1"/>
    </source>
</evidence>
<protein>
    <recommendedName>
        <fullName evidence="3">WW domain-containing protein</fullName>
    </recommendedName>
</protein>
<dbReference type="Pfam" id="PF00397">
    <property type="entry name" value="WW"/>
    <property type="match status" value="1"/>
</dbReference>
<feature type="compositionally biased region" description="Polar residues" evidence="2">
    <location>
        <begin position="183"/>
        <end position="194"/>
    </location>
</feature>
<feature type="compositionally biased region" description="Gly residues" evidence="2">
    <location>
        <begin position="96"/>
        <end position="107"/>
    </location>
</feature>
<dbReference type="FunFam" id="2.20.70.10:FF:000049">
    <property type="entry name" value="Transcription elongation regulator 1-like"/>
    <property type="match status" value="1"/>
</dbReference>
<reference evidence="4" key="1">
    <citation type="submission" date="2023-03" db="EMBL/GenBank/DDBJ databases">
        <title>Complete genome of Cladonia borealis.</title>
        <authorList>
            <person name="Park H."/>
        </authorList>
    </citation>
    <scope>NUCLEOTIDE SEQUENCE</scope>
    <source>
        <strain evidence="4">ANT050790</strain>
    </source>
</reference>
<feature type="compositionally biased region" description="Basic and acidic residues" evidence="2">
    <location>
        <begin position="244"/>
        <end position="259"/>
    </location>
</feature>
<organism evidence="4 5">
    <name type="scientific">Cladonia borealis</name>
    <dbReference type="NCBI Taxonomy" id="184061"/>
    <lineage>
        <taxon>Eukaryota</taxon>
        <taxon>Fungi</taxon>
        <taxon>Dikarya</taxon>
        <taxon>Ascomycota</taxon>
        <taxon>Pezizomycotina</taxon>
        <taxon>Lecanoromycetes</taxon>
        <taxon>OSLEUM clade</taxon>
        <taxon>Lecanoromycetidae</taxon>
        <taxon>Lecanorales</taxon>
        <taxon>Lecanorineae</taxon>
        <taxon>Cladoniaceae</taxon>
        <taxon>Cladonia</taxon>
    </lineage>
</organism>
<dbReference type="PROSITE" id="PS50020">
    <property type="entry name" value="WW_DOMAIN_2"/>
    <property type="match status" value="1"/>
</dbReference>
<dbReference type="CDD" id="cd00201">
    <property type="entry name" value="WW"/>
    <property type="match status" value="1"/>
</dbReference>
<dbReference type="FunFam" id="1.10.10.440:FF:000035">
    <property type="entry name" value="Putative ff domain protein"/>
    <property type="match status" value="1"/>
</dbReference>
<dbReference type="InterPro" id="IPR036020">
    <property type="entry name" value="WW_dom_sf"/>
</dbReference>
<dbReference type="AlphaFoldDB" id="A0AA39R8G1"/>
<proteinExistence type="predicted"/>
<dbReference type="PANTHER" id="PTHR15377">
    <property type="entry name" value="TRANSCRIPTION ELONGATION REGULATOR 1"/>
    <property type="match status" value="1"/>
</dbReference>
<dbReference type="PANTHER" id="PTHR15377:SF3">
    <property type="entry name" value="WW DOMAIN-CONTAINING PROTEIN"/>
    <property type="match status" value="1"/>
</dbReference>
<dbReference type="InterPro" id="IPR036517">
    <property type="entry name" value="FF_domain_sf"/>
</dbReference>
<evidence type="ECO:0000259" key="3">
    <source>
        <dbReference type="PROSITE" id="PS50020"/>
    </source>
</evidence>
<dbReference type="SUPFAM" id="SSF81698">
    <property type="entry name" value="FF domain"/>
    <property type="match status" value="1"/>
</dbReference>
<dbReference type="GO" id="GO:0003712">
    <property type="term" value="F:transcription coregulator activity"/>
    <property type="evidence" value="ECO:0007669"/>
    <property type="project" value="TreeGrafter"/>
</dbReference>
<dbReference type="Pfam" id="PF01846">
    <property type="entry name" value="FF"/>
    <property type="match status" value="1"/>
</dbReference>
<sequence length="571" mass="65176">MSKSTYKQYATLQDLPHGWTEHKAPSGHSYYYNVATKQSTYTRPTLPSQTVAKSLSGAFGGAPSQQYNEHSADQISSTKSIPPSYGPFGNHQLGHNGYGGRSGGRGGLFNSPRARHRDTPKKKYPIPGCEPWYLVETKLGRRFVFNPDKGESYWKFPPEVMKGVVDFDRAEFEKRKKKEHGQSSDVEYSGQAATQEEPAAVNAAIPTASPAPGPATPEASQRLVDSDGEEYEEVEVTDDEDEEHPSKRQKNDDGDAEHPVEFDEDDIAYQLAAMGEDYGLDRGEYGNLEDEELEEGAGGLTLTKDDTKALFKDMLNDFQVSPYTPWEKVIEAGHIIEDDRYTVLPNMKSRKEVWDEWSRDRIQQLRALREKEEKKDPRIPYFAFLESHATPKLYWPEFRRKYRSEPEMRAANVTDKDREKWYREYINRLRLPESTLRADLVKLLKSTPLHAINRSTTIDTLPPNMLTDMRYISLRKSIRTPLIEAHVATLPPASTDLDISVEEKEAQAKEKQERERRAKALAERQKQVEDEKRRQQGALKQSKGMLREEEDEVQKAMRIGKQGLLGYIDVV</sequence>
<dbReference type="PROSITE" id="PS01159">
    <property type="entry name" value="WW_DOMAIN_1"/>
    <property type="match status" value="1"/>
</dbReference>
<dbReference type="SMART" id="SM00456">
    <property type="entry name" value="WW"/>
    <property type="match status" value="2"/>
</dbReference>
<keyword evidence="5" id="KW-1185">Reference proteome</keyword>